<dbReference type="Gene3D" id="2.70.220.10">
    <property type="entry name" value="Ganglioside GM2 activator"/>
    <property type="match status" value="1"/>
</dbReference>
<dbReference type="Proteomes" id="UP000762676">
    <property type="component" value="Unassembled WGS sequence"/>
</dbReference>
<evidence type="ECO:0000313" key="5">
    <source>
        <dbReference type="Proteomes" id="UP000762676"/>
    </source>
</evidence>
<dbReference type="InterPro" id="IPR036846">
    <property type="entry name" value="GM2-AP_sf"/>
</dbReference>
<reference evidence="4 5" key="1">
    <citation type="journal article" date="2021" name="Elife">
        <title>Chloroplast acquisition without the gene transfer in kleptoplastic sea slugs, Plakobranchus ocellatus.</title>
        <authorList>
            <person name="Maeda T."/>
            <person name="Takahashi S."/>
            <person name="Yoshida T."/>
            <person name="Shimamura S."/>
            <person name="Takaki Y."/>
            <person name="Nagai Y."/>
            <person name="Toyoda A."/>
            <person name="Suzuki Y."/>
            <person name="Arimoto A."/>
            <person name="Ishii H."/>
            <person name="Satoh N."/>
            <person name="Nishiyama T."/>
            <person name="Hasebe M."/>
            <person name="Maruyama T."/>
            <person name="Minagawa J."/>
            <person name="Obokata J."/>
            <person name="Shigenobu S."/>
        </authorList>
    </citation>
    <scope>NUCLEOTIDE SEQUENCE [LARGE SCALE GENOMIC DNA]</scope>
</reference>
<keyword evidence="1 2" id="KW-0732">Signal</keyword>
<feature type="signal peptide" evidence="2">
    <location>
        <begin position="1"/>
        <end position="19"/>
    </location>
</feature>
<name>A0AAV4J901_9GAST</name>
<dbReference type="InterPro" id="IPR003172">
    <property type="entry name" value="ML_dom"/>
</dbReference>
<feature type="chain" id="PRO_5043831294" evidence="2">
    <location>
        <begin position="20"/>
        <end position="209"/>
    </location>
</feature>
<dbReference type="GO" id="GO:0008047">
    <property type="term" value="F:enzyme activator activity"/>
    <property type="evidence" value="ECO:0007669"/>
    <property type="project" value="InterPro"/>
</dbReference>
<dbReference type="GO" id="GO:0009898">
    <property type="term" value="C:cytoplasmic side of plasma membrane"/>
    <property type="evidence" value="ECO:0007669"/>
    <property type="project" value="TreeGrafter"/>
</dbReference>
<organism evidence="4 5">
    <name type="scientific">Elysia marginata</name>
    <dbReference type="NCBI Taxonomy" id="1093978"/>
    <lineage>
        <taxon>Eukaryota</taxon>
        <taxon>Metazoa</taxon>
        <taxon>Spiralia</taxon>
        <taxon>Lophotrochozoa</taxon>
        <taxon>Mollusca</taxon>
        <taxon>Gastropoda</taxon>
        <taxon>Heterobranchia</taxon>
        <taxon>Euthyneura</taxon>
        <taxon>Panpulmonata</taxon>
        <taxon>Sacoglossa</taxon>
        <taxon>Placobranchoidea</taxon>
        <taxon>Plakobranchidae</taxon>
        <taxon>Elysia</taxon>
    </lineage>
</organism>
<dbReference type="AlphaFoldDB" id="A0AAV4J901"/>
<dbReference type="InterPro" id="IPR028996">
    <property type="entry name" value="GM2-AP"/>
</dbReference>
<protein>
    <submittedName>
        <fullName evidence="4">Ganglioside GM2 activator</fullName>
    </submittedName>
</protein>
<evidence type="ECO:0000313" key="4">
    <source>
        <dbReference type="EMBL" id="GFS19259.1"/>
    </source>
</evidence>
<sequence>MSPRMSCAAFLAVVVAASAAVFVSGKDDVVTFKIDKKLHPLFADSTSVLKQGSAPQLQNYVFKNCGDPKTDLAKVGSIVLGPDPVVFPGPLTVSFQVNITKTLDAPLKGQVVLEKKLGSSWIKIPCIGVIGSCEYSDVCDLLKNAQCPPPFVAKNIPCKCPFSQGNYALPSSKFVVEVPVFPAGDYHAHGNLTSNGQQVACVDLFVTFA</sequence>
<dbReference type="PANTHER" id="PTHR17357">
    <property type="entry name" value="GM2 GANGLIOSIDE ACTIVATOR PROTEIN"/>
    <property type="match status" value="1"/>
</dbReference>
<dbReference type="SMART" id="SM00737">
    <property type="entry name" value="ML"/>
    <property type="match status" value="1"/>
</dbReference>
<dbReference type="GO" id="GO:0006689">
    <property type="term" value="P:ganglioside catabolic process"/>
    <property type="evidence" value="ECO:0007669"/>
    <property type="project" value="InterPro"/>
</dbReference>
<gene>
    <name evidence="4" type="ORF">ElyMa_003284500</name>
</gene>
<comment type="caution">
    <text evidence="4">The sequence shown here is derived from an EMBL/GenBank/DDBJ whole genome shotgun (WGS) entry which is preliminary data.</text>
</comment>
<dbReference type="SUPFAM" id="SSF63707">
    <property type="entry name" value="Ganglioside M2 (gm2) activator"/>
    <property type="match status" value="1"/>
</dbReference>
<dbReference type="Pfam" id="PF02221">
    <property type="entry name" value="E1_DerP2_DerF2"/>
    <property type="match status" value="1"/>
</dbReference>
<evidence type="ECO:0000256" key="2">
    <source>
        <dbReference type="SAM" id="SignalP"/>
    </source>
</evidence>
<evidence type="ECO:0000259" key="3">
    <source>
        <dbReference type="SMART" id="SM00737"/>
    </source>
</evidence>
<evidence type="ECO:0000256" key="1">
    <source>
        <dbReference type="ARBA" id="ARBA00022729"/>
    </source>
</evidence>
<dbReference type="PANTHER" id="PTHR17357:SF0">
    <property type="entry name" value="GANGLIOSIDE GM2 ACTIVATOR"/>
    <property type="match status" value="1"/>
</dbReference>
<feature type="domain" description="MD-2-related lipid-recognition" evidence="3">
    <location>
        <begin position="62"/>
        <end position="206"/>
    </location>
</feature>
<dbReference type="EMBL" id="BMAT01006755">
    <property type="protein sequence ID" value="GFS19259.1"/>
    <property type="molecule type" value="Genomic_DNA"/>
</dbReference>
<keyword evidence="5" id="KW-1185">Reference proteome</keyword>
<accession>A0AAV4J901</accession>
<proteinExistence type="predicted"/>
<dbReference type="GO" id="GO:0005319">
    <property type="term" value="F:lipid transporter activity"/>
    <property type="evidence" value="ECO:0007669"/>
    <property type="project" value="TreeGrafter"/>
</dbReference>